<dbReference type="GO" id="GO:0019354">
    <property type="term" value="P:siroheme biosynthetic process"/>
    <property type="evidence" value="ECO:0007669"/>
    <property type="project" value="UniProtKB-UniPathway"/>
</dbReference>
<dbReference type="PANTHER" id="PTHR35330:SF1">
    <property type="entry name" value="SIROHEME BIOSYNTHESIS PROTEIN MET8"/>
    <property type="match status" value="1"/>
</dbReference>
<dbReference type="EC" id="1.3.1.76" evidence="2"/>
<dbReference type="SUPFAM" id="SSF51735">
    <property type="entry name" value="NAD(P)-binding Rossmann-fold domains"/>
    <property type="match status" value="1"/>
</dbReference>
<protein>
    <recommendedName>
        <fullName evidence="2">precorrin-2 dehydrogenase</fullName>
        <ecNumber evidence="2">1.3.1.76</ecNumber>
    </recommendedName>
</protein>
<accession>U3BES9</accession>
<dbReference type="InterPro" id="IPR006367">
    <property type="entry name" value="Sirohaem_synthase_N"/>
</dbReference>
<name>U3BES9_VIBPR</name>
<dbReference type="GO" id="GO:0004325">
    <property type="term" value="F:ferrochelatase activity"/>
    <property type="evidence" value="ECO:0007669"/>
    <property type="project" value="InterPro"/>
</dbReference>
<dbReference type="AlphaFoldDB" id="U3BES9"/>
<evidence type="ECO:0000313" key="8">
    <source>
        <dbReference type="EMBL" id="GAD65238.1"/>
    </source>
</evidence>
<keyword evidence="4" id="KW-0520">NAD</keyword>
<dbReference type="EMBL" id="BATJ01000001">
    <property type="protein sequence ID" value="GAD65238.1"/>
    <property type="molecule type" value="Genomic_DNA"/>
</dbReference>
<evidence type="ECO:0000256" key="2">
    <source>
        <dbReference type="ARBA" id="ARBA00012400"/>
    </source>
</evidence>
<reference evidence="8 9" key="1">
    <citation type="submission" date="2013-09" db="EMBL/GenBank/DDBJ databases">
        <title>Whole genome shotgun sequence of Vibrio proteolyticus NBRC 13287.</title>
        <authorList>
            <person name="Isaki S."/>
            <person name="Hosoyama A."/>
            <person name="Numata M."/>
            <person name="Hashimoto M."/>
            <person name="Hosoyama Y."/>
            <person name="Tsuchikane K."/>
            <person name="Noguchi M."/>
            <person name="Hirakata S."/>
            <person name="Ichikawa N."/>
            <person name="Ohji S."/>
            <person name="Yamazoe A."/>
            <person name="Fujita N."/>
        </authorList>
    </citation>
    <scope>NUCLEOTIDE SEQUENCE [LARGE SCALE GENOMIC DNA]</scope>
    <source>
        <strain evidence="8 9">NBRC 13287</strain>
    </source>
</reference>
<evidence type="ECO:0000256" key="4">
    <source>
        <dbReference type="ARBA" id="ARBA00023027"/>
    </source>
</evidence>
<dbReference type="GO" id="GO:0043115">
    <property type="term" value="F:precorrin-2 dehydrogenase activity"/>
    <property type="evidence" value="ECO:0007669"/>
    <property type="project" value="UniProtKB-EC"/>
</dbReference>
<dbReference type="InterPro" id="IPR036291">
    <property type="entry name" value="NAD(P)-bd_dom_sf"/>
</dbReference>
<dbReference type="InterPro" id="IPR028161">
    <property type="entry name" value="Met8-like"/>
</dbReference>
<keyword evidence="5" id="KW-0627">Porphyrin biosynthesis</keyword>
<evidence type="ECO:0000256" key="6">
    <source>
        <dbReference type="ARBA" id="ARBA00047561"/>
    </source>
</evidence>
<dbReference type="Gene3D" id="3.30.160.110">
    <property type="entry name" value="Siroheme synthase, domain 2"/>
    <property type="match status" value="1"/>
</dbReference>
<feature type="domain" description="Sirohaem synthase dimerisation" evidence="7">
    <location>
        <begin position="151"/>
        <end position="205"/>
    </location>
</feature>
<proteinExistence type="predicted"/>
<dbReference type="eggNOG" id="COG1648">
    <property type="taxonomic scope" value="Bacteria"/>
</dbReference>
<comment type="pathway">
    <text evidence="1">Porphyrin-containing compound metabolism; siroheme biosynthesis; sirohydrochlorin from precorrin-2: step 1/1.</text>
</comment>
<evidence type="ECO:0000256" key="5">
    <source>
        <dbReference type="ARBA" id="ARBA00023244"/>
    </source>
</evidence>
<dbReference type="Proteomes" id="UP000016570">
    <property type="component" value="Unassembled WGS sequence"/>
</dbReference>
<keyword evidence="9" id="KW-1185">Reference proteome</keyword>
<dbReference type="STRING" id="1219065.VPR01S_01_00110"/>
<dbReference type="Gene3D" id="1.10.8.210">
    <property type="entry name" value="Sirohaem synthase, dimerisation domain"/>
    <property type="match status" value="1"/>
</dbReference>
<gene>
    <name evidence="8" type="ORF">VPR01S_01_00110</name>
</gene>
<comment type="caution">
    <text evidence="8">The sequence shown here is derived from an EMBL/GenBank/DDBJ whole genome shotgun (WGS) entry which is preliminary data.</text>
</comment>
<comment type="catalytic activity">
    <reaction evidence="6">
        <text>precorrin-2 + NAD(+) = sirohydrochlorin + NADH + 2 H(+)</text>
        <dbReference type="Rhea" id="RHEA:15613"/>
        <dbReference type="ChEBI" id="CHEBI:15378"/>
        <dbReference type="ChEBI" id="CHEBI:57540"/>
        <dbReference type="ChEBI" id="CHEBI:57945"/>
        <dbReference type="ChEBI" id="CHEBI:58351"/>
        <dbReference type="ChEBI" id="CHEBI:58827"/>
        <dbReference type="EC" id="1.3.1.76"/>
    </reaction>
</comment>
<dbReference type="Pfam" id="PF10414">
    <property type="entry name" value="CysG_dimeriser"/>
    <property type="match status" value="1"/>
</dbReference>
<dbReference type="InterPro" id="IPR019478">
    <property type="entry name" value="Sirohaem_synthase_dimer_dom"/>
</dbReference>
<dbReference type="PANTHER" id="PTHR35330">
    <property type="entry name" value="SIROHEME BIOSYNTHESIS PROTEIN MET8"/>
    <property type="match status" value="1"/>
</dbReference>
<dbReference type="SUPFAM" id="SSF75615">
    <property type="entry name" value="Siroheme synthase middle domains-like"/>
    <property type="match status" value="1"/>
</dbReference>
<organism evidence="8 9">
    <name type="scientific">Vibrio proteolyticus NBRC 13287</name>
    <dbReference type="NCBI Taxonomy" id="1219065"/>
    <lineage>
        <taxon>Bacteria</taxon>
        <taxon>Pseudomonadati</taxon>
        <taxon>Pseudomonadota</taxon>
        <taxon>Gammaproteobacteria</taxon>
        <taxon>Vibrionales</taxon>
        <taxon>Vibrionaceae</taxon>
        <taxon>Vibrio</taxon>
    </lineage>
</organism>
<dbReference type="NCBIfam" id="TIGR01470">
    <property type="entry name" value="cysG_Nterm"/>
    <property type="match status" value="1"/>
</dbReference>
<dbReference type="UniPathway" id="UPA00262">
    <property type="reaction ID" value="UER00222"/>
</dbReference>
<sequence length="312" mass="35022">MQYFPLFLDLNNKPVLVIGGGEVASRKVDALLRAGADVTIVSPTIEPFLQRLAGEGKCHWIKTFYSSEYIDRRYIQVWATTDNPDLNHQVHADAKKSGILVNVVDDQPYCDFITPSMITRGRVQLAISSGGASPVLIRNLRETIESVLPQNLGLLADFGASKRNSIKSALPSVDLRRKFWESFLNNPKVEQANSRELLEQLYQSALNESLDDAGQCTWVEYGQDVELLPMKALRLMQQAELVLYRDGCPFSFIDLCRRDAEREGFKDGVELSLKLENAKTERLRIVVLVPLNSSEYALLGADDAHIRPGEIR</sequence>
<dbReference type="InterPro" id="IPR037115">
    <property type="entry name" value="Sirohaem_synt_dimer_dom_sf"/>
</dbReference>
<keyword evidence="3" id="KW-0560">Oxidoreductase</keyword>
<dbReference type="Pfam" id="PF13241">
    <property type="entry name" value="NAD_binding_7"/>
    <property type="match status" value="1"/>
</dbReference>
<evidence type="ECO:0000256" key="1">
    <source>
        <dbReference type="ARBA" id="ARBA00005010"/>
    </source>
</evidence>
<evidence type="ECO:0000259" key="7">
    <source>
        <dbReference type="Pfam" id="PF10414"/>
    </source>
</evidence>
<evidence type="ECO:0000256" key="3">
    <source>
        <dbReference type="ARBA" id="ARBA00023002"/>
    </source>
</evidence>
<dbReference type="Gene3D" id="3.40.50.720">
    <property type="entry name" value="NAD(P)-binding Rossmann-like Domain"/>
    <property type="match status" value="1"/>
</dbReference>
<evidence type="ECO:0000313" key="9">
    <source>
        <dbReference type="Proteomes" id="UP000016570"/>
    </source>
</evidence>
<dbReference type="RefSeq" id="WP_021703230.1">
    <property type="nucleotide sequence ID" value="NZ_BATJ01000001.1"/>
</dbReference>